<keyword evidence="2" id="KW-0732">Signal</keyword>
<keyword evidence="4" id="KW-1185">Reference proteome</keyword>
<sequence length="199" mass="22457">MKAFAPSCSLLLLGLLLCGLGSGTGERGTDSPAQGAEPLIREKRDEDPQYADENYWSGEQDRWPIFDEMSKYSIKKKRPLGKRDDLEGKVIYGTSQMESRKRTPEDDNNDISRRVNLEKSLYDFLSTRSQTPSNRGDKDNLNDLYLAAELLKRHRVPRGLDNNNGKVESGHDMNAYNPSEESVQFDSIDRGAKLVKSVI</sequence>
<dbReference type="Proteomes" id="UP001295444">
    <property type="component" value="Chromosome 09"/>
</dbReference>
<protein>
    <submittedName>
        <fullName evidence="3">Uncharacterized protein</fullName>
    </submittedName>
</protein>
<feature type="region of interest" description="Disordered" evidence="1">
    <location>
        <begin position="87"/>
        <end position="113"/>
    </location>
</feature>
<feature type="chain" id="PRO_5042119628" evidence="2">
    <location>
        <begin position="26"/>
        <end position="199"/>
    </location>
</feature>
<evidence type="ECO:0000313" key="3">
    <source>
        <dbReference type="EMBL" id="CAH2316404.1"/>
    </source>
</evidence>
<reference evidence="3" key="1">
    <citation type="submission" date="2022-03" db="EMBL/GenBank/DDBJ databases">
        <authorList>
            <person name="Alioto T."/>
            <person name="Alioto T."/>
            <person name="Gomez Garrido J."/>
        </authorList>
    </citation>
    <scope>NUCLEOTIDE SEQUENCE</scope>
</reference>
<dbReference type="AlphaFoldDB" id="A0AAD1T6R2"/>
<dbReference type="EMBL" id="OW240920">
    <property type="protein sequence ID" value="CAH2316404.1"/>
    <property type="molecule type" value="Genomic_DNA"/>
</dbReference>
<accession>A0AAD1T6R2</accession>
<feature type="compositionally biased region" description="Basic and acidic residues" evidence="1">
    <location>
        <begin position="98"/>
        <end position="113"/>
    </location>
</feature>
<feature type="signal peptide" evidence="2">
    <location>
        <begin position="1"/>
        <end position="25"/>
    </location>
</feature>
<gene>
    <name evidence="3" type="ORF">PECUL_23A058315</name>
</gene>
<feature type="region of interest" description="Disordered" evidence="1">
    <location>
        <begin position="157"/>
        <end position="184"/>
    </location>
</feature>
<proteinExistence type="predicted"/>
<evidence type="ECO:0000256" key="1">
    <source>
        <dbReference type="SAM" id="MobiDB-lite"/>
    </source>
</evidence>
<evidence type="ECO:0000256" key="2">
    <source>
        <dbReference type="SAM" id="SignalP"/>
    </source>
</evidence>
<organism evidence="3 4">
    <name type="scientific">Pelobates cultripes</name>
    <name type="common">Western spadefoot toad</name>
    <dbReference type="NCBI Taxonomy" id="61616"/>
    <lineage>
        <taxon>Eukaryota</taxon>
        <taxon>Metazoa</taxon>
        <taxon>Chordata</taxon>
        <taxon>Craniata</taxon>
        <taxon>Vertebrata</taxon>
        <taxon>Euteleostomi</taxon>
        <taxon>Amphibia</taxon>
        <taxon>Batrachia</taxon>
        <taxon>Anura</taxon>
        <taxon>Pelobatoidea</taxon>
        <taxon>Pelobatidae</taxon>
        <taxon>Pelobates</taxon>
    </lineage>
</organism>
<name>A0AAD1T6R2_PELCU</name>
<evidence type="ECO:0000313" key="4">
    <source>
        <dbReference type="Proteomes" id="UP001295444"/>
    </source>
</evidence>
<feature type="region of interest" description="Disordered" evidence="1">
    <location>
        <begin position="24"/>
        <end position="50"/>
    </location>
</feature>